<dbReference type="SMART" id="SM00220">
    <property type="entry name" value="S_TKc"/>
    <property type="match status" value="1"/>
</dbReference>
<dbReference type="PANTHER" id="PTHR45647:SF125">
    <property type="entry name" value="PROTEIN KINASE DOMAIN-CONTAINING PROTEIN"/>
    <property type="match status" value="1"/>
</dbReference>
<evidence type="ECO:0000256" key="2">
    <source>
        <dbReference type="ARBA" id="ARBA00009941"/>
    </source>
</evidence>
<dbReference type="PIRSF" id="PIRSF019663">
    <property type="entry name" value="Legumain"/>
    <property type="match status" value="1"/>
</dbReference>
<dbReference type="PRINTS" id="PR00776">
    <property type="entry name" value="HEMOGLOBNASE"/>
</dbReference>
<dbReference type="Gene3D" id="1.10.510.10">
    <property type="entry name" value="Transferase(Phosphotransferase) domain 1"/>
    <property type="match status" value="1"/>
</dbReference>
<dbReference type="EC" id="2.3.2.27" evidence="3"/>
<protein>
    <recommendedName>
        <fullName evidence="3">RING-type E3 ubiquitin transferase</fullName>
        <ecNumber evidence="3">2.3.2.27</ecNumber>
    </recommendedName>
</protein>
<dbReference type="InterPro" id="IPR000719">
    <property type="entry name" value="Prot_kinase_dom"/>
</dbReference>
<dbReference type="InterPro" id="IPR051348">
    <property type="entry name" value="U-box_ubiquitin_ligases"/>
</dbReference>
<dbReference type="Pfam" id="PF01650">
    <property type="entry name" value="Peptidase_C13"/>
    <property type="match status" value="1"/>
</dbReference>
<keyword evidence="8" id="KW-0788">Thiol protease</keyword>
<dbReference type="Gene3D" id="3.40.50.620">
    <property type="entry name" value="HUPs"/>
    <property type="match status" value="1"/>
</dbReference>
<dbReference type="Pfam" id="PF00582">
    <property type="entry name" value="Usp"/>
    <property type="match status" value="1"/>
</dbReference>
<feature type="compositionally biased region" description="Polar residues" evidence="10">
    <location>
        <begin position="259"/>
        <end position="274"/>
    </location>
</feature>
<evidence type="ECO:0000256" key="5">
    <source>
        <dbReference type="ARBA" id="ARBA00022729"/>
    </source>
</evidence>
<dbReference type="EMBL" id="JADBGQ010000005">
    <property type="protein sequence ID" value="KAG5398183.1"/>
    <property type="molecule type" value="Genomic_DNA"/>
</dbReference>
<proteinExistence type="inferred from homology"/>
<dbReference type="SUPFAM" id="SSF52402">
    <property type="entry name" value="Adenine nucleotide alpha hydrolases-like"/>
    <property type="match status" value="1"/>
</dbReference>
<keyword evidence="9" id="KW-0175">Coiled coil</keyword>
<dbReference type="InterPro" id="IPR010916">
    <property type="entry name" value="TonB_box_CS"/>
</dbReference>
<evidence type="ECO:0000256" key="7">
    <source>
        <dbReference type="ARBA" id="ARBA00022801"/>
    </source>
</evidence>
<dbReference type="PANTHER" id="PTHR45647">
    <property type="entry name" value="OS02G0152300 PROTEIN"/>
    <property type="match status" value="1"/>
</dbReference>
<evidence type="ECO:0000313" key="13">
    <source>
        <dbReference type="Proteomes" id="UP000823674"/>
    </source>
</evidence>
<dbReference type="CDD" id="cd21115">
    <property type="entry name" value="legumain_C"/>
    <property type="match status" value="1"/>
</dbReference>
<gene>
    <name evidence="12" type="primary">A05p038390.1_BraROA</name>
    <name evidence="12" type="ORF">IGI04_019997</name>
</gene>
<dbReference type="SUPFAM" id="SSF56112">
    <property type="entry name" value="Protein kinase-like (PK-like)"/>
    <property type="match status" value="1"/>
</dbReference>
<dbReference type="InterPro" id="IPR048501">
    <property type="entry name" value="Legum_prodom"/>
</dbReference>
<evidence type="ECO:0000256" key="8">
    <source>
        <dbReference type="ARBA" id="ARBA00022807"/>
    </source>
</evidence>
<feature type="compositionally biased region" description="Low complexity" evidence="10">
    <location>
        <begin position="241"/>
        <end position="258"/>
    </location>
</feature>
<keyword evidence="13" id="KW-1185">Reference proteome</keyword>
<dbReference type="InterPro" id="IPR014729">
    <property type="entry name" value="Rossmann-like_a/b/a_fold"/>
</dbReference>
<feature type="domain" description="Protein kinase" evidence="11">
    <location>
        <begin position="462"/>
        <end position="738"/>
    </location>
</feature>
<feature type="coiled-coil region" evidence="9">
    <location>
        <begin position="342"/>
        <end position="388"/>
    </location>
</feature>
<sequence>MKSQKVKVKKKKKNVDSGLVAVAVDKDKGSQHALKWAADRLVSKGDTIILLHVIHRSSSDSVEVTAEKHKQAENLFVTFHCYCSRKEIQCLDVTLEDDSIVKSLAEYVSSGVIENLVLGAPSRHGFMRKFKMSDTPSNVAKAAPDFCTVYVISKGKISSVRHARRDAPYQSPLIAQIENHSALTNYEKFRNTMSFRDRTPARSSVSSSIEDYGKSPLARTSNNANSFYDLTDSDNDISFVSSGRPSITSSGRRSITSSERPSTSTNGRSDISFVSSGRPSTSTTGSPSFIYEFPDSGLTPRMSTGSGQSVGSMRLGINIQHDFSFVSQDSGRSSCSCSPQNLEDVEAEMRRLKLELKHTIDLYGSACREALAAKQEAKELQRQKMEEEGWGQEGQLSEKSTKLIAEKERANKAAMDASETANKIADLETQRRAIESGDAFSDSNLRYRRYVIGEIEEATNSFDKANKIGEGGYGPVFKGHLDHTPVAIKVLRPDAAQGRSQFQREVEVLSCIRHPHMVLLIGACPEYGVLVYEYMGKGSLADRLYRNGNTPPLSWELRFRIAAEVATGLLFLHQTKPEPIVHRDLKPGNILIDQNYVSKIGDVGLARLVPAVAENVTQCHVTSTAGTFCYIDPEYQQTGMLGVKSDVYSFGILLLELLTAKKPTGLSYTVEQAIEKGTFKDMLDPAVLNWPVEEALSLAKVALKCAQLRRKDRPDLGKEVLPELNRLRALADANMEWIMFNYSRGPSPRHSLISLPTVDEMSVTSDGSNTHSSTLSDMEKNLGLAFLSVRKDGVKPFLDEMSVTSDGSNTHSSTLSDIEKNLDETEEDWYSCLVKERWSEAISADSRKPQVLHDTGSSEDGAKGTRWAVLIAGSSYYYNYRHQADICHAYQVLRKGGLKDENIIVFMYDDIAFNPENPRPGVIINRPDGGDVYEGVPKDYTKEAVNVKNFYNVILGNESGITGGSGKVVKSGPNDSIFIYYADHGAPGLLSMPDGEDIHAKDFIKVLEKMHKLKRYKKMVIYVEACESGSMFEGILKTNLNILAVTASNATESSFGIYCGGENPPPPPEYDGVCLGDTFSVSWLEDSFSVLCYLGDSDLHDMSKETLKKQYQIVKRRTGPDAEPGTSSHVSRFGSKALLKDYLVSYIGTNPENENFTSAGFTASPISTSSSVNTRDIPLLYLKSKIQRSPMESPERQELQKKLFEEMNHRRQIDQNIVDILKLSLKQTNVLDLLISTRTKGQPLVDDWDCFKTLVNSFKNHCGATMDYGLKYTGALANICNMGVDVKQTVSAIEHACAH</sequence>
<keyword evidence="4" id="KW-0645">Protease</keyword>
<evidence type="ECO:0000256" key="9">
    <source>
        <dbReference type="SAM" id="Coils"/>
    </source>
</evidence>
<dbReference type="Gene3D" id="3.30.200.20">
    <property type="entry name" value="Phosphorylase Kinase, domain 1"/>
    <property type="match status" value="1"/>
</dbReference>
<organism evidence="12 13">
    <name type="scientific">Brassica rapa subsp. trilocularis</name>
    <dbReference type="NCBI Taxonomy" id="1813537"/>
    <lineage>
        <taxon>Eukaryota</taxon>
        <taxon>Viridiplantae</taxon>
        <taxon>Streptophyta</taxon>
        <taxon>Embryophyta</taxon>
        <taxon>Tracheophyta</taxon>
        <taxon>Spermatophyta</taxon>
        <taxon>Magnoliopsida</taxon>
        <taxon>eudicotyledons</taxon>
        <taxon>Gunneridae</taxon>
        <taxon>Pentapetalae</taxon>
        <taxon>rosids</taxon>
        <taxon>malvids</taxon>
        <taxon>Brassicales</taxon>
        <taxon>Brassicaceae</taxon>
        <taxon>Brassiceae</taxon>
        <taxon>Brassica</taxon>
    </lineage>
</organism>
<dbReference type="Gene3D" id="1.10.132.130">
    <property type="match status" value="1"/>
</dbReference>
<dbReference type="PROSITE" id="PS50011">
    <property type="entry name" value="PROTEIN_KINASE_DOM"/>
    <property type="match status" value="1"/>
</dbReference>
<feature type="region of interest" description="Disordered" evidence="10">
    <location>
        <begin position="239"/>
        <end position="287"/>
    </location>
</feature>
<dbReference type="InterPro" id="IPR001096">
    <property type="entry name" value="Peptidase_C13"/>
</dbReference>
<dbReference type="InterPro" id="IPR001245">
    <property type="entry name" value="Ser-Thr/Tyr_kinase_cat_dom"/>
</dbReference>
<name>A0ABQ7MHH7_BRACM</name>
<evidence type="ECO:0000313" key="12">
    <source>
        <dbReference type="EMBL" id="KAG5398183.1"/>
    </source>
</evidence>
<comment type="catalytic activity">
    <reaction evidence="1">
        <text>S-ubiquitinyl-[E2 ubiquitin-conjugating enzyme]-L-cysteine + [acceptor protein]-L-lysine = [E2 ubiquitin-conjugating enzyme]-L-cysteine + N(6)-ubiquitinyl-[acceptor protein]-L-lysine.</text>
        <dbReference type="EC" id="2.3.2.27"/>
    </reaction>
</comment>
<dbReference type="PIRSF" id="PIRSF500139">
    <property type="entry name" value="AE"/>
    <property type="match status" value="1"/>
</dbReference>
<dbReference type="InterPro" id="IPR043577">
    <property type="entry name" value="AE"/>
</dbReference>
<dbReference type="CDD" id="cd01989">
    <property type="entry name" value="USP_STK_Ubox_N"/>
    <property type="match status" value="1"/>
</dbReference>
<keyword evidence="7" id="KW-0378">Hydrolase</keyword>
<keyword evidence="5" id="KW-0732">Signal</keyword>
<dbReference type="InterPro" id="IPR046427">
    <property type="entry name" value="Legumain_prodom_sf"/>
</dbReference>
<dbReference type="PROSITE" id="PS00430">
    <property type="entry name" value="TONB_DEPENDENT_REC_1"/>
    <property type="match status" value="1"/>
</dbReference>
<reference evidence="12 13" key="1">
    <citation type="submission" date="2021-03" db="EMBL/GenBank/DDBJ databases">
        <authorList>
            <person name="King G.J."/>
            <person name="Bancroft I."/>
            <person name="Baten A."/>
            <person name="Bloomfield J."/>
            <person name="Borpatragohain P."/>
            <person name="He Z."/>
            <person name="Irish N."/>
            <person name="Irwin J."/>
            <person name="Liu K."/>
            <person name="Mauleon R.P."/>
            <person name="Moore J."/>
            <person name="Morris R."/>
            <person name="Ostergaard L."/>
            <person name="Wang B."/>
            <person name="Wells R."/>
        </authorList>
    </citation>
    <scope>NUCLEOTIDE SEQUENCE [LARGE SCALE GENOMIC DNA]</scope>
    <source>
        <strain evidence="12">R-o-18</strain>
        <tissue evidence="12">Leaf</tissue>
    </source>
</reference>
<feature type="compositionally biased region" description="Low complexity" evidence="10">
    <location>
        <begin position="275"/>
        <end position="287"/>
    </location>
</feature>
<evidence type="ECO:0000256" key="10">
    <source>
        <dbReference type="SAM" id="MobiDB-lite"/>
    </source>
</evidence>
<dbReference type="Pfam" id="PF07714">
    <property type="entry name" value="PK_Tyr_Ser-Thr"/>
    <property type="match status" value="1"/>
</dbReference>
<evidence type="ECO:0000256" key="1">
    <source>
        <dbReference type="ARBA" id="ARBA00000900"/>
    </source>
</evidence>
<evidence type="ECO:0000256" key="4">
    <source>
        <dbReference type="ARBA" id="ARBA00022670"/>
    </source>
</evidence>
<dbReference type="Pfam" id="PF20985">
    <property type="entry name" value="Legum_prodom"/>
    <property type="match status" value="1"/>
</dbReference>
<evidence type="ECO:0000256" key="3">
    <source>
        <dbReference type="ARBA" id="ARBA00012483"/>
    </source>
</evidence>
<dbReference type="InterPro" id="IPR011009">
    <property type="entry name" value="Kinase-like_dom_sf"/>
</dbReference>
<dbReference type="Gene3D" id="3.40.50.1460">
    <property type="match status" value="1"/>
</dbReference>
<keyword evidence="6" id="KW-0833">Ubl conjugation pathway</keyword>
<evidence type="ECO:0000259" key="11">
    <source>
        <dbReference type="PROSITE" id="PS50011"/>
    </source>
</evidence>
<dbReference type="InterPro" id="IPR006016">
    <property type="entry name" value="UspA"/>
</dbReference>
<dbReference type="InterPro" id="IPR008271">
    <property type="entry name" value="Ser/Thr_kinase_AS"/>
</dbReference>
<dbReference type="Proteomes" id="UP000823674">
    <property type="component" value="Chromosome A05"/>
</dbReference>
<evidence type="ECO:0000256" key="6">
    <source>
        <dbReference type="ARBA" id="ARBA00022786"/>
    </source>
</evidence>
<comment type="similarity">
    <text evidence="2">Belongs to the peptidase C13 family.</text>
</comment>
<accession>A0ABQ7MHH7</accession>
<comment type="caution">
    <text evidence="12">The sequence shown here is derived from an EMBL/GenBank/DDBJ whole genome shotgun (WGS) entry which is preliminary data.</text>
</comment>
<feature type="region of interest" description="Disordered" evidence="10">
    <location>
        <begin position="197"/>
        <end position="216"/>
    </location>
</feature>
<dbReference type="PROSITE" id="PS00108">
    <property type="entry name" value="PROTEIN_KINASE_ST"/>
    <property type="match status" value="1"/>
</dbReference>